<gene>
    <name evidence="3" type="ORF">MVES_001727</name>
</gene>
<comment type="catalytic activity">
    <reaction evidence="1">
        <text>a diacylglycerol + H2O = a monoacylglycerol + a fatty acid + H(+)</text>
        <dbReference type="Rhea" id="RHEA:32731"/>
        <dbReference type="ChEBI" id="CHEBI:15377"/>
        <dbReference type="ChEBI" id="CHEBI:15378"/>
        <dbReference type="ChEBI" id="CHEBI:17408"/>
        <dbReference type="ChEBI" id="CHEBI:18035"/>
        <dbReference type="ChEBI" id="CHEBI:28868"/>
    </reaction>
</comment>
<evidence type="ECO:0000313" key="3">
    <source>
        <dbReference type="EMBL" id="PKI84508.1"/>
    </source>
</evidence>
<evidence type="ECO:0000256" key="2">
    <source>
        <dbReference type="ARBA" id="ARBA00048461"/>
    </source>
</evidence>
<dbReference type="Gene3D" id="3.40.50.1820">
    <property type="entry name" value="alpha/beta hydrolase"/>
    <property type="match status" value="1"/>
</dbReference>
<dbReference type="PANTHER" id="PTHR47381:SF3">
    <property type="entry name" value="ALPHA_BETA-HYDROLASES SUPERFAMILY PROTEIN"/>
    <property type="match status" value="1"/>
</dbReference>
<name>A0A2N1JD82_9BASI</name>
<dbReference type="SUPFAM" id="SSF53474">
    <property type="entry name" value="alpha/beta-Hydrolases"/>
    <property type="match status" value="1"/>
</dbReference>
<dbReference type="STRING" id="2020962.A0A2N1JD82"/>
<keyword evidence="4" id="KW-1185">Reference proteome</keyword>
<dbReference type="Proteomes" id="UP000232875">
    <property type="component" value="Unassembled WGS sequence"/>
</dbReference>
<protein>
    <recommendedName>
        <fullName evidence="5">AB hydrolase-1 domain-containing protein</fullName>
    </recommendedName>
</protein>
<sequence length="324" mass="36020">MDVDKKVVFIGGLPVNVYGLEFLAPPVNGTVPDVHVMIYLHGRTRSAMNEEPIVEIMYGNVRQYMTKDPQGSKKDLLIASFDQPNHGARMTDPLEQDGFDSGNKDILMDQFAMMERGESDTKNVLDFLPAILFPMDERQITGWSVMGRSMGGHTSWRVLAADPRVTVGVSCIGTPDYYNLMEGRAALNKVPLKPPSAPASFVRLVNATGPVNTPYTSYNATNPFWGKKIFAASGEKDPVVSFAYSRSFLEKLVLGPKDDPLTNESFMVYVQPSTKHQVTTEMLELAGRWVYRWGIAEQPTPLEPKLELRGLRVPGPPPRTLDIE</sequence>
<reference evidence="3 4" key="1">
    <citation type="submission" date="2017-10" db="EMBL/GenBank/DDBJ databases">
        <title>A novel species of cold-tolerant Malassezia isolated from bats.</title>
        <authorList>
            <person name="Lorch J.M."/>
            <person name="Palmer J.M."/>
            <person name="Vanderwolf K.J."/>
            <person name="Schmidt K.Z."/>
            <person name="Verant M.L."/>
            <person name="Weller T.J."/>
            <person name="Blehert D.S."/>
        </authorList>
    </citation>
    <scope>NUCLEOTIDE SEQUENCE [LARGE SCALE GENOMIC DNA]</scope>
    <source>
        <strain evidence="3 4">NWHC:44797-103</strain>
    </source>
</reference>
<dbReference type="EMBL" id="KZ454989">
    <property type="protein sequence ID" value="PKI84508.1"/>
    <property type="molecule type" value="Genomic_DNA"/>
</dbReference>
<organism evidence="3 4">
    <name type="scientific">Malassezia vespertilionis</name>
    <dbReference type="NCBI Taxonomy" id="2020962"/>
    <lineage>
        <taxon>Eukaryota</taxon>
        <taxon>Fungi</taxon>
        <taxon>Dikarya</taxon>
        <taxon>Basidiomycota</taxon>
        <taxon>Ustilaginomycotina</taxon>
        <taxon>Malasseziomycetes</taxon>
        <taxon>Malasseziales</taxon>
        <taxon>Malasseziaceae</taxon>
        <taxon>Malassezia</taxon>
    </lineage>
</organism>
<evidence type="ECO:0000256" key="1">
    <source>
        <dbReference type="ARBA" id="ARBA00047591"/>
    </source>
</evidence>
<comment type="catalytic activity">
    <reaction evidence="2">
        <text>a monoacylglycerol + H2O = glycerol + a fatty acid + H(+)</text>
        <dbReference type="Rhea" id="RHEA:15245"/>
        <dbReference type="ChEBI" id="CHEBI:15377"/>
        <dbReference type="ChEBI" id="CHEBI:15378"/>
        <dbReference type="ChEBI" id="CHEBI:17408"/>
        <dbReference type="ChEBI" id="CHEBI:17754"/>
        <dbReference type="ChEBI" id="CHEBI:28868"/>
    </reaction>
</comment>
<dbReference type="PANTHER" id="PTHR47381">
    <property type="entry name" value="ALPHA/BETA-HYDROLASES SUPERFAMILY PROTEIN"/>
    <property type="match status" value="1"/>
</dbReference>
<dbReference type="InterPro" id="IPR029058">
    <property type="entry name" value="AB_hydrolase_fold"/>
</dbReference>
<accession>A0A2N1JD82</accession>
<proteinExistence type="predicted"/>
<evidence type="ECO:0000313" key="4">
    <source>
        <dbReference type="Proteomes" id="UP000232875"/>
    </source>
</evidence>
<dbReference type="OrthoDB" id="2152248at2759"/>
<evidence type="ECO:0008006" key="5">
    <source>
        <dbReference type="Google" id="ProtNLM"/>
    </source>
</evidence>
<dbReference type="AlphaFoldDB" id="A0A2N1JD82"/>